<dbReference type="InterPro" id="IPR057290">
    <property type="entry name" value="CHX17_C"/>
</dbReference>
<feature type="domain" description="Cation/H(+) antiporter C-terminal" evidence="13">
    <location>
        <begin position="557"/>
        <end position="699"/>
    </location>
</feature>
<dbReference type="GO" id="GO:0012505">
    <property type="term" value="C:endomembrane system"/>
    <property type="evidence" value="ECO:0007669"/>
    <property type="project" value="TreeGrafter"/>
</dbReference>
<comment type="caution">
    <text evidence="14">The sequence shown here is derived from an EMBL/GenBank/DDBJ whole genome shotgun (WGS) entry which is preliminary data.</text>
</comment>
<feature type="domain" description="Cation/H(+) antiporter central" evidence="12">
    <location>
        <begin position="419"/>
        <end position="549"/>
    </location>
</feature>
<evidence type="ECO:0000259" key="13">
    <source>
        <dbReference type="Pfam" id="PF23259"/>
    </source>
</evidence>
<dbReference type="GO" id="GO:0015297">
    <property type="term" value="F:antiporter activity"/>
    <property type="evidence" value="ECO:0007669"/>
    <property type="project" value="InterPro"/>
</dbReference>
<feature type="transmembrane region" description="Helical" evidence="10">
    <location>
        <begin position="250"/>
        <end position="272"/>
    </location>
</feature>
<evidence type="ECO:0000256" key="7">
    <source>
        <dbReference type="ARBA" id="ARBA00023065"/>
    </source>
</evidence>
<keyword evidence="7" id="KW-0406">Ion transport</keyword>
<protein>
    <recommendedName>
        <fullName evidence="16">Cation/H+ exchanger domain-containing protein</fullName>
    </recommendedName>
</protein>
<reference evidence="14 15" key="2">
    <citation type="submission" date="2020-07" db="EMBL/GenBank/DDBJ databases">
        <title>Genome assembly of wild tea tree DASZ reveals pedigree and selection history of tea varieties.</title>
        <authorList>
            <person name="Zhang W."/>
        </authorList>
    </citation>
    <scope>NUCLEOTIDE SEQUENCE [LARGE SCALE GENOMIC DNA]</scope>
    <source>
        <strain evidence="15">cv. G240</strain>
        <tissue evidence="14">Leaf</tissue>
    </source>
</reference>
<feature type="non-terminal residue" evidence="14">
    <location>
        <position position="1"/>
    </location>
</feature>
<organism evidence="14 15">
    <name type="scientific">Camellia sinensis</name>
    <name type="common">Tea plant</name>
    <name type="synonym">Thea sinensis</name>
    <dbReference type="NCBI Taxonomy" id="4442"/>
    <lineage>
        <taxon>Eukaryota</taxon>
        <taxon>Viridiplantae</taxon>
        <taxon>Streptophyta</taxon>
        <taxon>Embryophyta</taxon>
        <taxon>Tracheophyta</taxon>
        <taxon>Spermatophyta</taxon>
        <taxon>Magnoliopsida</taxon>
        <taxon>eudicotyledons</taxon>
        <taxon>Gunneridae</taxon>
        <taxon>Pentapetalae</taxon>
        <taxon>asterids</taxon>
        <taxon>Ericales</taxon>
        <taxon>Theaceae</taxon>
        <taxon>Camellia</taxon>
    </lineage>
</organism>
<dbReference type="Gene3D" id="3.40.50.12370">
    <property type="match status" value="1"/>
</dbReference>
<name>A0A7J7HZU0_CAMSI</name>
<dbReference type="InterPro" id="IPR057291">
    <property type="entry name" value="CHX17_2nd"/>
</dbReference>
<dbReference type="GO" id="GO:0006813">
    <property type="term" value="P:potassium ion transport"/>
    <property type="evidence" value="ECO:0007669"/>
    <property type="project" value="UniProtKB-KW"/>
</dbReference>
<dbReference type="Pfam" id="PF23256">
    <property type="entry name" value="CHX17_2nd"/>
    <property type="match status" value="1"/>
</dbReference>
<evidence type="ECO:0000256" key="8">
    <source>
        <dbReference type="ARBA" id="ARBA00023136"/>
    </source>
</evidence>
<feature type="domain" description="Cation/H+ exchanger transmembrane" evidence="11">
    <location>
        <begin position="93"/>
        <end position="362"/>
    </location>
</feature>
<evidence type="ECO:0000256" key="3">
    <source>
        <dbReference type="ARBA" id="ARBA00022538"/>
    </source>
</evidence>
<accession>A0A7J7HZU0</accession>
<keyword evidence="8 10" id="KW-0472">Membrane</keyword>
<evidence type="ECO:0000256" key="9">
    <source>
        <dbReference type="ARBA" id="ARBA00038341"/>
    </source>
</evidence>
<feature type="transmembrane region" description="Helical" evidence="10">
    <location>
        <begin position="311"/>
        <end position="330"/>
    </location>
</feature>
<dbReference type="Pfam" id="PF23259">
    <property type="entry name" value="CHX17_C"/>
    <property type="match status" value="1"/>
</dbReference>
<evidence type="ECO:0000313" key="14">
    <source>
        <dbReference type="EMBL" id="KAF5957674.1"/>
    </source>
</evidence>
<keyword evidence="4 10" id="KW-0812">Transmembrane</keyword>
<evidence type="ECO:0000256" key="10">
    <source>
        <dbReference type="SAM" id="Phobius"/>
    </source>
</evidence>
<feature type="transmembrane region" description="Helical" evidence="10">
    <location>
        <begin position="278"/>
        <end position="304"/>
    </location>
</feature>
<keyword evidence="3" id="KW-0633">Potassium transport</keyword>
<dbReference type="EMBL" id="JACBKZ010000002">
    <property type="protein sequence ID" value="KAF5957674.1"/>
    <property type="molecule type" value="Genomic_DNA"/>
</dbReference>
<comment type="subcellular location">
    <subcellularLocation>
        <location evidence="1">Membrane</location>
        <topology evidence="1">Multi-pass membrane protein</topology>
    </subcellularLocation>
</comment>
<feature type="transmembrane region" description="Helical" evidence="10">
    <location>
        <begin position="200"/>
        <end position="218"/>
    </location>
</feature>
<keyword evidence="5" id="KW-0630">Potassium</keyword>
<evidence type="ECO:0000313" key="15">
    <source>
        <dbReference type="Proteomes" id="UP000593564"/>
    </source>
</evidence>
<dbReference type="Proteomes" id="UP000593564">
    <property type="component" value="Unassembled WGS sequence"/>
</dbReference>
<keyword evidence="15" id="KW-1185">Reference proteome</keyword>
<proteinExistence type="inferred from homology"/>
<evidence type="ECO:0000256" key="1">
    <source>
        <dbReference type="ARBA" id="ARBA00004141"/>
    </source>
</evidence>
<sequence>VGIILGPTLPQSFKNFTKKLFPIDTQGIIRTVVSVRLHVFHVSNRSENRFVCTKANRKGGAYNRYFIPNSPSNDWYSNRTRELTGEKEGLEKILYPAIVIQSVSPFPVIALFLKDLKIINSELGRLAVSSAVCSEMLNISMVCIIKMFKSFMDLRQSTAGIIQNVGLTIGLVLIIVVIVRPTALWMIRQTPEGRPVRDSYIYSIILVVLLAGSFTQWIGHTPILGAILTGFAIPDGPPLASALSDKLDSFVSGLFLPIFITLIALRVNLLSINLRSPFAVSTIIMVLATFSAKVFACMIPAWICRVPFKDALALGFIMSSKGIVQMSLYSMFRDEQIFNEEIFALLVISTAVLAIVVPILVKQTYVPSKRYTGYQKRSIVDSENDEELRMVMCIHRPGNIPAFINLLDVSCPSRESTIAVFVLHLIELEGRAAPLLITHHLQQKNDNTYSQDVIFAFSKHVRQYHGTIWAQAFTAISPRKLMHEDICNLALKKVAALIVIPFHRKWAIDGSIEMEDFSLRSLNCKIFDAAPCSVGILIDRGRNQVQQTSTTQLSSQRVAVIFFGGRDDREALAFAIRMVGKLSTHLTVARFTTTVGGAYSDKEEILDSDALDDIKRIGRDSVPYVEQAVKDGPETALIVHDMVDEFDLIIVGRHKNVSFPQISGLEEWSEFPELGVIGDFLSSSDHKGRASVLVVQQHRHKIR</sequence>
<evidence type="ECO:0000256" key="2">
    <source>
        <dbReference type="ARBA" id="ARBA00022448"/>
    </source>
</evidence>
<comment type="similarity">
    <text evidence="9">Belongs to the monovalent cation:proton antiporter 2 (CPA2) transporter (TC 2.A.37) family. CHX (TC 2.A.37.4) subfamily.</text>
</comment>
<evidence type="ECO:0000259" key="12">
    <source>
        <dbReference type="Pfam" id="PF23256"/>
    </source>
</evidence>
<dbReference type="InterPro" id="IPR050794">
    <property type="entry name" value="CPA2_transporter"/>
</dbReference>
<dbReference type="Pfam" id="PF00999">
    <property type="entry name" value="Na_H_Exchanger"/>
    <property type="match status" value="1"/>
</dbReference>
<feature type="transmembrane region" description="Helical" evidence="10">
    <location>
        <begin position="342"/>
        <end position="361"/>
    </location>
</feature>
<dbReference type="PANTHER" id="PTHR32468">
    <property type="entry name" value="CATION/H + ANTIPORTER"/>
    <property type="match status" value="1"/>
</dbReference>
<dbReference type="InterPro" id="IPR038770">
    <property type="entry name" value="Na+/solute_symporter_sf"/>
</dbReference>
<evidence type="ECO:0000259" key="11">
    <source>
        <dbReference type="Pfam" id="PF00999"/>
    </source>
</evidence>
<dbReference type="AlphaFoldDB" id="A0A7J7HZU0"/>
<keyword evidence="2" id="KW-0813">Transport</keyword>
<evidence type="ECO:0000256" key="5">
    <source>
        <dbReference type="ARBA" id="ARBA00022958"/>
    </source>
</evidence>
<feature type="transmembrane region" description="Helical" evidence="10">
    <location>
        <begin position="160"/>
        <end position="179"/>
    </location>
</feature>
<dbReference type="Gene3D" id="1.20.1530.20">
    <property type="match status" value="1"/>
</dbReference>
<gene>
    <name evidence="14" type="ORF">HYC85_004899</name>
</gene>
<dbReference type="PANTHER" id="PTHR32468:SF17">
    <property type="entry name" value="CATION_H(+) ANTIPORTER 4"/>
    <property type="match status" value="1"/>
</dbReference>
<evidence type="ECO:0000256" key="6">
    <source>
        <dbReference type="ARBA" id="ARBA00022989"/>
    </source>
</evidence>
<dbReference type="GO" id="GO:1902600">
    <property type="term" value="P:proton transmembrane transport"/>
    <property type="evidence" value="ECO:0007669"/>
    <property type="project" value="InterPro"/>
</dbReference>
<dbReference type="GO" id="GO:0006885">
    <property type="term" value="P:regulation of pH"/>
    <property type="evidence" value="ECO:0007669"/>
    <property type="project" value="TreeGrafter"/>
</dbReference>
<keyword evidence="6 10" id="KW-1133">Transmembrane helix</keyword>
<reference evidence="15" key="1">
    <citation type="journal article" date="2020" name="Nat. Commun.">
        <title>Genome assembly of wild tea tree DASZ reveals pedigree and selection history of tea varieties.</title>
        <authorList>
            <person name="Zhang W."/>
            <person name="Zhang Y."/>
            <person name="Qiu H."/>
            <person name="Guo Y."/>
            <person name="Wan H."/>
            <person name="Zhang X."/>
            <person name="Scossa F."/>
            <person name="Alseekh S."/>
            <person name="Zhang Q."/>
            <person name="Wang P."/>
            <person name="Xu L."/>
            <person name="Schmidt M.H."/>
            <person name="Jia X."/>
            <person name="Li D."/>
            <person name="Zhu A."/>
            <person name="Guo F."/>
            <person name="Chen W."/>
            <person name="Ni D."/>
            <person name="Usadel B."/>
            <person name="Fernie A.R."/>
            <person name="Wen W."/>
        </authorList>
    </citation>
    <scope>NUCLEOTIDE SEQUENCE [LARGE SCALE GENOMIC DNA]</scope>
    <source>
        <strain evidence="15">cv. G240</strain>
    </source>
</reference>
<evidence type="ECO:0000256" key="4">
    <source>
        <dbReference type="ARBA" id="ARBA00022692"/>
    </source>
</evidence>
<dbReference type="GO" id="GO:0016020">
    <property type="term" value="C:membrane"/>
    <property type="evidence" value="ECO:0007669"/>
    <property type="project" value="UniProtKB-SubCell"/>
</dbReference>
<evidence type="ECO:0008006" key="16">
    <source>
        <dbReference type="Google" id="ProtNLM"/>
    </source>
</evidence>
<dbReference type="InterPro" id="IPR006153">
    <property type="entry name" value="Cation/H_exchanger_TM"/>
</dbReference>